<feature type="domain" description="HTH myb-type" evidence="8">
    <location>
        <begin position="71"/>
        <end position="121"/>
    </location>
</feature>
<dbReference type="GeneID" id="109214644"/>
<sequence length="255" mass="29725">MSSVPQQQQKSTNMEEIKKGAWSWEEDQKLKDYIMRYGIWNWSNMPRFAGLSRTGKSCRIRWMNYLHPEVKKGPFSIEERETVIKMYQQLGTRWSAIAAKLPGRTDKDVKNFFYTHLKKHLGMKNDALLKFKARRKRVEKTKKSEKKINPEFEKAQERPILLLAINNLTIGTSSNNSLISPDVSSSNSSIITFEENQKMNNVDDQPIIDMENTVILESNPETHLSDHSLSIESMDQFDTSSFWFHLLNDAHRLIL</sequence>
<dbReference type="InterPro" id="IPR009057">
    <property type="entry name" value="Homeodomain-like_sf"/>
</dbReference>
<dbReference type="OrthoDB" id="2143914at2759"/>
<keyword evidence="10" id="KW-1185">Reference proteome</keyword>
<organism evidence="9 10">
    <name type="scientific">Nicotiana attenuata</name>
    <name type="common">Coyote tobacco</name>
    <dbReference type="NCBI Taxonomy" id="49451"/>
    <lineage>
        <taxon>Eukaryota</taxon>
        <taxon>Viridiplantae</taxon>
        <taxon>Streptophyta</taxon>
        <taxon>Embryophyta</taxon>
        <taxon>Tracheophyta</taxon>
        <taxon>Spermatophyta</taxon>
        <taxon>Magnoliopsida</taxon>
        <taxon>eudicotyledons</taxon>
        <taxon>Gunneridae</taxon>
        <taxon>Pentapetalae</taxon>
        <taxon>asterids</taxon>
        <taxon>lamiids</taxon>
        <taxon>Solanales</taxon>
        <taxon>Solanaceae</taxon>
        <taxon>Nicotianoideae</taxon>
        <taxon>Nicotianeae</taxon>
        <taxon>Nicotiana</taxon>
    </lineage>
</organism>
<dbReference type="PROSITE" id="PS50090">
    <property type="entry name" value="MYB_LIKE"/>
    <property type="match status" value="2"/>
</dbReference>
<feature type="domain" description="Myb-like" evidence="7">
    <location>
        <begin position="67"/>
        <end position="117"/>
    </location>
</feature>
<dbReference type="PROSITE" id="PS51294">
    <property type="entry name" value="HTH_MYB"/>
    <property type="match status" value="2"/>
</dbReference>
<feature type="domain" description="Myb-like" evidence="7">
    <location>
        <begin position="14"/>
        <end position="66"/>
    </location>
</feature>
<evidence type="ECO:0000313" key="10">
    <source>
        <dbReference type="Proteomes" id="UP000187609"/>
    </source>
</evidence>
<dbReference type="GO" id="GO:0000976">
    <property type="term" value="F:transcription cis-regulatory region binding"/>
    <property type="evidence" value="ECO:0007669"/>
    <property type="project" value="UniProtKB-ARBA"/>
</dbReference>
<evidence type="ECO:0000256" key="6">
    <source>
        <dbReference type="ARBA" id="ARBA00023242"/>
    </source>
</evidence>
<dbReference type="Proteomes" id="UP000187609">
    <property type="component" value="Unassembled WGS sequence"/>
</dbReference>
<reference evidence="9" key="1">
    <citation type="submission" date="2016-11" db="EMBL/GenBank/DDBJ databases">
        <title>The genome of Nicotiana attenuata.</title>
        <authorList>
            <person name="Xu S."/>
            <person name="Brockmoeller T."/>
            <person name="Gaquerel E."/>
            <person name="Navarro A."/>
            <person name="Kuhl H."/>
            <person name="Gase K."/>
            <person name="Ling Z."/>
            <person name="Zhou W."/>
            <person name="Kreitzer C."/>
            <person name="Stanke M."/>
            <person name="Tang H."/>
            <person name="Lyons E."/>
            <person name="Pandey P."/>
            <person name="Pandey S.P."/>
            <person name="Timmermann B."/>
            <person name="Baldwin I.T."/>
        </authorList>
    </citation>
    <scope>NUCLEOTIDE SEQUENCE [LARGE SCALE GENOMIC DNA]</scope>
    <source>
        <strain evidence="9">UT</strain>
    </source>
</reference>
<dbReference type="AlphaFoldDB" id="A0A1J6KQ22"/>
<evidence type="ECO:0000259" key="8">
    <source>
        <dbReference type="PROSITE" id="PS51294"/>
    </source>
</evidence>
<evidence type="ECO:0000256" key="2">
    <source>
        <dbReference type="ARBA" id="ARBA00022737"/>
    </source>
</evidence>
<accession>A0A1J6KQ22</accession>
<comment type="caution">
    <text evidence="9">The sequence shown here is derived from an EMBL/GenBank/DDBJ whole genome shotgun (WGS) entry which is preliminary data.</text>
</comment>
<evidence type="ECO:0000256" key="5">
    <source>
        <dbReference type="ARBA" id="ARBA00023163"/>
    </source>
</evidence>
<dbReference type="PANTHER" id="PTHR47997">
    <property type="entry name" value="MYB DOMAIN PROTEIN 55"/>
    <property type="match status" value="1"/>
</dbReference>
<keyword evidence="2" id="KW-0677">Repeat</keyword>
<keyword evidence="6" id="KW-0539">Nucleus</keyword>
<proteinExistence type="predicted"/>
<gene>
    <name evidence="9" type="primary">MYB4_0</name>
    <name evidence="9" type="ORF">A4A49_64009</name>
</gene>
<keyword evidence="3" id="KW-0805">Transcription regulation</keyword>
<evidence type="ECO:0000256" key="4">
    <source>
        <dbReference type="ARBA" id="ARBA00023125"/>
    </source>
</evidence>
<dbReference type="CDD" id="cd00167">
    <property type="entry name" value="SANT"/>
    <property type="match status" value="2"/>
</dbReference>
<keyword evidence="5" id="KW-0804">Transcription</keyword>
<dbReference type="InterPro" id="IPR051953">
    <property type="entry name" value="Plant_SW-associated_TFs"/>
</dbReference>
<dbReference type="GO" id="GO:0010597">
    <property type="term" value="P:green leaf volatile biosynthetic process"/>
    <property type="evidence" value="ECO:0007669"/>
    <property type="project" value="UniProtKB-ARBA"/>
</dbReference>
<dbReference type="InterPro" id="IPR001005">
    <property type="entry name" value="SANT/Myb"/>
</dbReference>
<keyword evidence="4" id="KW-0238">DNA-binding</keyword>
<dbReference type="Gramene" id="OIT26936">
    <property type="protein sequence ID" value="OIT26936"/>
    <property type="gene ID" value="A4A49_64009"/>
</dbReference>
<evidence type="ECO:0000256" key="1">
    <source>
        <dbReference type="ARBA" id="ARBA00004123"/>
    </source>
</evidence>
<dbReference type="SMR" id="A0A1J6KQ22"/>
<dbReference type="Gene3D" id="1.10.10.60">
    <property type="entry name" value="Homeodomain-like"/>
    <property type="match status" value="2"/>
</dbReference>
<dbReference type="GO" id="GO:0005634">
    <property type="term" value="C:nucleus"/>
    <property type="evidence" value="ECO:0007669"/>
    <property type="project" value="UniProtKB-SubCell"/>
</dbReference>
<dbReference type="OMA" id="NMPRFAG"/>
<dbReference type="SUPFAM" id="SSF46689">
    <property type="entry name" value="Homeodomain-like"/>
    <property type="match status" value="1"/>
</dbReference>
<name>A0A1J6KQ22_NICAT</name>
<dbReference type="SMART" id="SM00717">
    <property type="entry name" value="SANT"/>
    <property type="match status" value="2"/>
</dbReference>
<evidence type="ECO:0000256" key="3">
    <source>
        <dbReference type="ARBA" id="ARBA00023015"/>
    </source>
</evidence>
<feature type="domain" description="HTH myb-type" evidence="8">
    <location>
        <begin position="14"/>
        <end position="70"/>
    </location>
</feature>
<evidence type="ECO:0000259" key="7">
    <source>
        <dbReference type="PROSITE" id="PS50090"/>
    </source>
</evidence>
<dbReference type="FunFam" id="1.10.10.60:FF:000001">
    <property type="entry name" value="MYB-related transcription factor"/>
    <property type="match status" value="1"/>
</dbReference>
<dbReference type="EMBL" id="MJEQ01002604">
    <property type="protein sequence ID" value="OIT26936.1"/>
    <property type="molecule type" value="Genomic_DNA"/>
</dbReference>
<dbReference type="Pfam" id="PF00249">
    <property type="entry name" value="Myb_DNA-binding"/>
    <property type="match status" value="2"/>
</dbReference>
<evidence type="ECO:0000313" key="9">
    <source>
        <dbReference type="EMBL" id="OIT26936.1"/>
    </source>
</evidence>
<comment type="subcellular location">
    <subcellularLocation>
        <location evidence="1">Nucleus</location>
    </subcellularLocation>
</comment>
<dbReference type="PANTHER" id="PTHR47997:SF28">
    <property type="entry name" value="TRANSCRIPTION FACTOR MYB15-LIKE"/>
    <property type="match status" value="1"/>
</dbReference>
<protein>
    <submittedName>
        <fullName evidence="9">Myb-related protein myb4</fullName>
    </submittedName>
</protein>
<dbReference type="KEGG" id="nau:109214644"/>
<dbReference type="InterPro" id="IPR017930">
    <property type="entry name" value="Myb_dom"/>
</dbReference>